<sequence>MDIIKVIETLKHKGYTVSYFENKEDAAVYLNNIIDNKSVGFGDSATLLGMKLFERLSSHNEIFDPQHCPIGMNFIDTAKKSLTTKVFLTSVNALSETGEIVNIDGTGNRVAGALFGHEKVYFVTGSNKIVPTLEDAIWRARNIVAPQNAMRLQLRTPCAKKGERCYDCSSPDRICNGMMIHFKKMNDIDMEIVLINERLGF</sequence>
<comment type="caution">
    <text evidence="2">The sequence shown here is derived from an EMBL/GenBank/DDBJ whole genome shotgun (WGS) entry which is preliminary data.</text>
</comment>
<dbReference type="Proteomes" id="UP000623269">
    <property type="component" value="Unassembled WGS sequence"/>
</dbReference>
<accession>A0A8J7HEA8</accession>
<name>A0A8J7HEA8_9FIRM</name>
<organism evidence="2 3">
    <name type="scientific">Mobilitalea sibirica</name>
    <dbReference type="NCBI Taxonomy" id="1462919"/>
    <lineage>
        <taxon>Bacteria</taxon>
        <taxon>Bacillati</taxon>
        <taxon>Bacillota</taxon>
        <taxon>Clostridia</taxon>
        <taxon>Lachnospirales</taxon>
        <taxon>Lachnospiraceae</taxon>
        <taxon>Mobilitalea</taxon>
    </lineage>
</organism>
<dbReference type="PANTHER" id="PTHR36179">
    <property type="entry name" value="LUD_DOM DOMAIN-CONTAINING PROTEIN"/>
    <property type="match status" value="1"/>
</dbReference>
<proteinExistence type="predicted"/>
<protein>
    <submittedName>
        <fullName evidence="2">Lactate utilization protein</fullName>
    </submittedName>
</protein>
<gene>
    <name evidence="2" type="ORF">I5677_13050</name>
</gene>
<dbReference type="EMBL" id="JAEAGR010000014">
    <property type="protein sequence ID" value="MBH1941824.1"/>
    <property type="molecule type" value="Genomic_DNA"/>
</dbReference>
<evidence type="ECO:0000313" key="3">
    <source>
        <dbReference type="Proteomes" id="UP000623269"/>
    </source>
</evidence>
<evidence type="ECO:0000259" key="1">
    <source>
        <dbReference type="Pfam" id="PF02589"/>
    </source>
</evidence>
<reference evidence="2" key="1">
    <citation type="submission" date="2020-12" db="EMBL/GenBank/DDBJ databases">
        <title>M. sibirica DSM 26468T genome.</title>
        <authorList>
            <person name="Thieme N."/>
            <person name="Rettenmaier R."/>
            <person name="Zverlov V."/>
            <person name="Liebl W."/>
        </authorList>
    </citation>
    <scope>NUCLEOTIDE SEQUENCE</scope>
    <source>
        <strain evidence="2">DSM 26468</strain>
    </source>
</reference>
<dbReference type="Pfam" id="PF02589">
    <property type="entry name" value="LUD_dom"/>
    <property type="match status" value="1"/>
</dbReference>
<dbReference type="PANTHER" id="PTHR36179:SF2">
    <property type="entry name" value="LUD DOMAIN-CONTAINING PROTEIN"/>
    <property type="match status" value="1"/>
</dbReference>
<evidence type="ECO:0000313" key="2">
    <source>
        <dbReference type="EMBL" id="MBH1941824.1"/>
    </source>
</evidence>
<feature type="domain" description="LUD" evidence="1">
    <location>
        <begin position="5"/>
        <end position="195"/>
    </location>
</feature>
<keyword evidence="3" id="KW-1185">Reference proteome</keyword>
<dbReference type="RefSeq" id="WP_197662067.1">
    <property type="nucleotide sequence ID" value="NZ_JAEAGR010000014.1"/>
</dbReference>
<dbReference type="InterPro" id="IPR003741">
    <property type="entry name" value="LUD_dom"/>
</dbReference>
<dbReference type="AlphaFoldDB" id="A0A8J7HEA8"/>